<dbReference type="GO" id="GO:0002100">
    <property type="term" value="P:tRNA wobble adenosine to inosine editing"/>
    <property type="evidence" value="ECO:0007669"/>
    <property type="project" value="InterPro"/>
</dbReference>
<organism evidence="2 3">
    <name type="scientific">Elsinoe australis</name>
    <dbReference type="NCBI Taxonomy" id="40998"/>
    <lineage>
        <taxon>Eukaryota</taxon>
        <taxon>Fungi</taxon>
        <taxon>Dikarya</taxon>
        <taxon>Ascomycota</taxon>
        <taxon>Pezizomycotina</taxon>
        <taxon>Dothideomycetes</taxon>
        <taxon>Dothideomycetidae</taxon>
        <taxon>Myriangiales</taxon>
        <taxon>Elsinoaceae</taxon>
        <taxon>Elsinoe</taxon>
    </lineage>
</organism>
<dbReference type="Pfam" id="PF02137">
    <property type="entry name" value="A_deamin"/>
    <property type="match status" value="1"/>
</dbReference>
<dbReference type="AlphaFoldDB" id="A0A2P7YD98"/>
<reference evidence="2 3" key="1">
    <citation type="submission" date="2017-05" db="EMBL/GenBank/DDBJ databases">
        <title>Draft genome sequence of Elsinoe australis.</title>
        <authorList>
            <person name="Cheng Q."/>
        </authorList>
    </citation>
    <scope>NUCLEOTIDE SEQUENCE [LARGE SCALE GENOMIC DNA]</scope>
    <source>
        <strain evidence="2 3">NL1</strain>
    </source>
</reference>
<dbReference type="GO" id="GO:0043829">
    <property type="term" value="F:tRNA-specific adenosine-37 deaminase activity"/>
    <property type="evidence" value="ECO:0007669"/>
    <property type="project" value="TreeGrafter"/>
</dbReference>
<accession>A0A2P7YD98</accession>
<gene>
    <name evidence="2" type="ORF">B9Z65_8275</name>
</gene>
<sequence length="265" mass="28904">MELVMSRQADPTPWQPPTPVTGIIGDTVSLLGRGHFDQLGIVRRKPSRPDAPMTMSKSCTDKLALRQFTSILSSVSSLLIAPDNAYLHTLVLPESELVASAVQRAFGPSGRLAKATTWDPEGGYAFSPFKVDTTKLSFPFARPGTTQSEQGVRPSNIACVRHGNSTEITINGVLQGRRQTDPRGASALSRRKMWELTRTIALQLTAPSIITALSHETYSKVKLDDSLQLRAAAKSKLIQGTLCPWTRTAADRDWSLPDHTTSLII</sequence>
<dbReference type="EMBL" id="NHZQ01000447">
    <property type="protein sequence ID" value="PSK33949.1"/>
    <property type="molecule type" value="Genomic_DNA"/>
</dbReference>
<evidence type="ECO:0000259" key="1">
    <source>
        <dbReference type="Pfam" id="PF02137"/>
    </source>
</evidence>
<keyword evidence="3" id="KW-1185">Reference proteome</keyword>
<protein>
    <submittedName>
        <fullName evidence="2">Mitochondrial respiratory chain complexes assembly protein</fullName>
    </submittedName>
</protein>
<dbReference type="InterPro" id="IPR042935">
    <property type="entry name" value="Tad1"/>
</dbReference>
<dbReference type="PANTHER" id="PTHR47803:SF1">
    <property type="entry name" value="TRNA-SPECIFIC ADENOSINE DEAMINASE 1"/>
    <property type="match status" value="1"/>
</dbReference>
<evidence type="ECO:0000313" key="3">
    <source>
        <dbReference type="Proteomes" id="UP000243723"/>
    </source>
</evidence>
<feature type="domain" description="A to I editase" evidence="1">
    <location>
        <begin position="48"/>
        <end position="247"/>
    </location>
</feature>
<comment type="caution">
    <text evidence="2">The sequence shown here is derived from an EMBL/GenBank/DDBJ whole genome shotgun (WGS) entry which is preliminary data.</text>
</comment>
<dbReference type="Proteomes" id="UP000243723">
    <property type="component" value="Unassembled WGS sequence"/>
</dbReference>
<dbReference type="OrthoDB" id="10268011at2759"/>
<dbReference type="GO" id="GO:0003723">
    <property type="term" value="F:RNA binding"/>
    <property type="evidence" value="ECO:0007669"/>
    <property type="project" value="InterPro"/>
</dbReference>
<proteinExistence type="predicted"/>
<dbReference type="PANTHER" id="PTHR47803">
    <property type="entry name" value="TRNA-SPECIFIC ADENOSINE DEAMINASE 1"/>
    <property type="match status" value="1"/>
</dbReference>
<dbReference type="STRING" id="40998.A0A2P7YD98"/>
<dbReference type="InterPro" id="IPR002466">
    <property type="entry name" value="A_deamin"/>
</dbReference>
<evidence type="ECO:0000313" key="2">
    <source>
        <dbReference type="EMBL" id="PSK33949.1"/>
    </source>
</evidence>
<name>A0A2P7YD98_9PEZI</name>